<dbReference type="Gene3D" id="3.40.50.720">
    <property type="entry name" value="NAD(P)-binding Rossmann-like Domain"/>
    <property type="match status" value="1"/>
</dbReference>
<dbReference type="EMBL" id="JAOUSE010000005">
    <property type="protein sequence ID" value="MCU9593430.1"/>
    <property type="molecule type" value="Genomic_DNA"/>
</dbReference>
<protein>
    <submittedName>
        <fullName evidence="1">Ornithine cyclodeaminase family protein</fullName>
    </submittedName>
</protein>
<accession>A0ABT2WCM8</accession>
<dbReference type="Proteomes" id="UP001208656">
    <property type="component" value="Unassembled WGS sequence"/>
</dbReference>
<proteinExistence type="predicted"/>
<reference evidence="1 2" key="1">
    <citation type="submission" date="2022-10" db="EMBL/GenBank/DDBJ databases">
        <title>Description of Fervidibacillus gen. nov. in the family Fervidibacillaceae fam. nov. with two species, Fervidibacillus albus sp. nov., and Fervidibacillus halotolerans sp. nov., isolated from tidal flat sediments.</title>
        <authorList>
            <person name="Kwon K.K."/>
            <person name="Yang S.-H."/>
        </authorList>
    </citation>
    <scope>NUCLEOTIDE SEQUENCE [LARGE SCALE GENOMIC DNA]</scope>
    <source>
        <strain evidence="1 2">DSM 23332</strain>
    </source>
</reference>
<dbReference type="InterPro" id="IPR036291">
    <property type="entry name" value="NAD(P)-bd_dom_sf"/>
</dbReference>
<dbReference type="PIRSF" id="PIRSF001439">
    <property type="entry name" value="CryM"/>
    <property type="match status" value="1"/>
</dbReference>
<sequence length="321" mass="35496">MLFLNQWDMKEAMTMKETIDAIDLAYKIYESNNFQMPTRMQVIEGENTLVLMPCMTSSAIGTKLVTVFPKNTSVPTLHSLVILNSSDTGEIKAILDGSFLTGFRTGAIGGSAVRHLAKADVQSLALIGTGVQGLYQAIAVCTERSITDIYLYNRTNEKIPPFIEQLKQWIKSSVNFHTCQTVEEAIENAEIVVTATTSEKPVLPDKQELLIGKLFIGIGSFQSTMREFPDSLYKVTKQIIVDSEDAVKESGDIIMPLKHGWIDEGSIITMSQYLYKKGKRNNDGNSVVFKSTGMALFDVVTANMIYQRAVKKGLGTKLNLA</sequence>
<dbReference type="RefSeq" id="WP_263060972.1">
    <property type="nucleotide sequence ID" value="NZ_JAOUSE010000005.1"/>
</dbReference>
<dbReference type="PANTHER" id="PTHR13812">
    <property type="entry name" value="KETIMINE REDUCTASE MU-CRYSTALLIN"/>
    <property type="match status" value="1"/>
</dbReference>
<evidence type="ECO:0000313" key="1">
    <source>
        <dbReference type="EMBL" id="MCU9593430.1"/>
    </source>
</evidence>
<comment type="caution">
    <text evidence="1">The sequence shown here is derived from an EMBL/GenBank/DDBJ whole genome shotgun (WGS) entry which is preliminary data.</text>
</comment>
<dbReference type="Gene3D" id="3.30.1780.10">
    <property type="entry name" value="ornithine cyclodeaminase, domain 1"/>
    <property type="match status" value="1"/>
</dbReference>
<organism evidence="1 2">
    <name type="scientific">Pallidibacillus thermolactis</name>
    <dbReference type="NCBI Taxonomy" id="251051"/>
    <lineage>
        <taxon>Bacteria</taxon>
        <taxon>Bacillati</taxon>
        <taxon>Bacillota</taxon>
        <taxon>Bacilli</taxon>
        <taxon>Bacillales</taxon>
        <taxon>Bacillaceae</taxon>
        <taxon>Pallidibacillus</taxon>
    </lineage>
</organism>
<name>A0ABT2WCM8_9BACI</name>
<keyword evidence="2" id="KW-1185">Reference proteome</keyword>
<dbReference type="InterPro" id="IPR003462">
    <property type="entry name" value="ODC_Mu_crystall"/>
</dbReference>
<dbReference type="PANTHER" id="PTHR13812:SF19">
    <property type="entry name" value="KETIMINE REDUCTASE MU-CRYSTALLIN"/>
    <property type="match status" value="1"/>
</dbReference>
<dbReference type="SUPFAM" id="SSF51735">
    <property type="entry name" value="NAD(P)-binding Rossmann-fold domains"/>
    <property type="match status" value="1"/>
</dbReference>
<gene>
    <name evidence="1" type="ORF">OEV82_03035</name>
</gene>
<evidence type="ECO:0000313" key="2">
    <source>
        <dbReference type="Proteomes" id="UP001208656"/>
    </source>
</evidence>
<dbReference type="InterPro" id="IPR023401">
    <property type="entry name" value="ODC_N"/>
</dbReference>
<dbReference type="Pfam" id="PF02423">
    <property type="entry name" value="OCD_Mu_crystall"/>
    <property type="match status" value="1"/>
</dbReference>